<feature type="binding site" evidence="6">
    <location>
        <position position="239"/>
    </location>
    <ligand>
        <name>Zn(2+)</name>
        <dbReference type="ChEBI" id="CHEBI:29105"/>
    </ligand>
</feature>
<dbReference type="PANTHER" id="PTHR11085">
    <property type="entry name" value="NAD-DEPENDENT PROTEIN DEACYLASE SIRTUIN-5, MITOCHONDRIAL-RELATED"/>
    <property type="match status" value="1"/>
</dbReference>
<dbReference type="Gene3D" id="3.30.1600.10">
    <property type="entry name" value="SIR2/SIRT2 'Small Domain"/>
    <property type="match status" value="1"/>
</dbReference>
<evidence type="ECO:0000256" key="5">
    <source>
        <dbReference type="ARBA" id="ARBA00023027"/>
    </source>
</evidence>
<dbReference type="InterPro" id="IPR050134">
    <property type="entry name" value="NAD-dep_sirtuin_deacylases"/>
</dbReference>
<feature type="binding site" evidence="6">
    <location>
        <position position="264"/>
    </location>
    <ligand>
        <name>Zn(2+)</name>
        <dbReference type="ChEBI" id="CHEBI:29105"/>
    </ligand>
</feature>
<dbReference type="GO" id="GO:0005634">
    <property type="term" value="C:nucleus"/>
    <property type="evidence" value="ECO:0007669"/>
    <property type="project" value="TreeGrafter"/>
</dbReference>
<feature type="binding site" evidence="6">
    <location>
        <position position="262"/>
    </location>
    <ligand>
        <name>Zn(2+)</name>
        <dbReference type="ChEBI" id="CHEBI:29105"/>
    </ligand>
</feature>
<comment type="cofactor">
    <cofactor evidence="1">
        <name>Zn(2+)</name>
        <dbReference type="ChEBI" id="CHEBI:29105"/>
    </cofactor>
</comment>
<evidence type="ECO:0000256" key="3">
    <source>
        <dbReference type="ARBA" id="ARBA00022723"/>
    </source>
</evidence>
<evidence type="ECO:0000259" key="7">
    <source>
        <dbReference type="PROSITE" id="PS50305"/>
    </source>
</evidence>
<dbReference type="Gene3D" id="3.40.50.1220">
    <property type="entry name" value="TPP-binding domain"/>
    <property type="match status" value="1"/>
</dbReference>
<keyword evidence="4 6" id="KW-0862">Zinc</keyword>
<dbReference type="SUPFAM" id="SSF52467">
    <property type="entry name" value="DHS-like NAD/FAD-binding domain"/>
    <property type="match status" value="1"/>
</dbReference>
<feature type="active site" description="Proton acceptor" evidence="6">
    <location>
        <position position="231"/>
    </location>
</feature>
<evidence type="ECO:0000313" key="9">
    <source>
        <dbReference type="Proteomes" id="UP000481153"/>
    </source>
</evidence>
<feature type="domain" description="Deacetylase sirtuin-type" evidence="7">
    <location>
        <begin position="103"/>
        <end position="360"/>
    </location>
</feature>
<comment type="caution">
    <text evidence="8">The sequence shown here is derived from an EMBL/GenBank/DDBJ whole genome shotgun (WGS) entry which is preliminary data.</text>
</comment>
<dbReference type="GO" id="GO:0017136">
    <property type="term" value="F:histone deacetylase activity, NAD-dependent"/>
    <property type="evidence" value="ECO:0007669"/>
    <property type="project" value="TreeGrafter"/>
</dbReference>
<dbReference type="InterPro" id="IPR026591">
    <property type="entry name" value="Sirtuin_cat_small_dom_sf"/>
</dbReference>
<evidence type="ECO:0000256" key="6">
    <source>
        <dbReference type="PROSITE-ProRule" id="PRU00236"/>
    </source>
</evidence>
<dbReference type="EMBL" id="VJMJ01000213">
    <property type="protein sequence ID" value="KAF0726568.1"/>
    <property type="molecule type" value="Genomic_DNA"/>
</dbReference>
<evidence type="ECO:0000256" key="2">
    <source>
        <dbReference type="ARBA" id="ARBA00022679"/>
    </source>
</evidence>
<organism evidence="8 9">
    <name type="scientific">Aphanomyces euteiches</name>
    <dbReference type="NCBI Taxonomy" id="100861"/>
    <lineage>
        <taxon>Eukaryota</taxon>
        <taxon>Sar</taxon>
        <taxon>Stramenopiles</taxon>
        <taxon>Oomycota</taxon>
        <taxon>Saprolegniomycetes</taxon>
        <taxon>Saprolegniales</taxon>
        <taxon>Verrucalvaceae</taxon>
        <taxon>Aphanomyces</taxon>
    </lineage>
</organism>
<evidence type="ECO:0000313" key="8">
    <source>
        <dbReference type="EMBL" id="KAF0726568.1"/>
    </source>
</evidence>
<dbReference type="PANTHER" id="PTHR11085:SF9">
    <property type="entry name" value="NAD-DEPENDENT PROTEIN DEACETYLASE SIRTUIN-1"/>
    <property type="match status" value="1"/>
</dbReference>
<evidence type="ECO:0000256" key="4">
    <source>
        <dbReference type="ARBA" id="ARBA00022833"/>
    </source>
</evidence>
<sequence length="432" mass="48209">MSSNRARYARGVKRQDVNYAVLHTGQLVPDLDSPEKATKKAKKTANTGCYMCQNHQTGDKLCQCTTCVHRFHISCAKKVIPTAPSNQCCQCFIANQVPKSMIERAKVTSLHDMIEIVKHSKQIVVLVGAGISVSCGIPDFRSKNGIYAMVREMDLDLPDPESLFDMDFFRANPKPFFKFATNFFQGKTYEPSLTHRFLRMLQERKQLLRVYSQNIDALEEAAGVDPVIQCHGTLAISACMSCRKETPTADLFQEAKIEIPRCTCGGILKPKITFFGEQLADVTRDSLAYDRMHADLLLVMGTSLQVSPVADIPAFLQGIPQVLVNMQSVKPKKHLVGFDLECLGKCDAIVSYLMAKLDMTSDVTIDEPHFHSPNRYCFESCHFQGSEIIQQPPSPHEDAFHCDGCSEPITKTRFSCSYDIESDAIIGCQTLV</sequence>
<evidence type="ECO:0000256" key="1">
    <source>
        <dbReference type="ARBA" id="ARBA00001947"/>
    </source>
</evidence>
<dbReference type="Pfam" id="PF02146">
    <property type="entry name" value="SIR2"/>
    <property type="match status" value="1"/>
</dbReference>
<accession>A0A6G0WHD7</accession>
<reference evidence="8 9" key="1">
    <citation type="submission" date="2019-07" db="EMBL/GenBank/DDBJ databases">
        <title>Genomics analysis of Aphanomyces spp. identifies a new class of oomycete effector associated with host adaptation.</title>
        <authorList>
            <person name="Gaulin E."/>
        </authorList>
    </citation>
    <scope>NUCLEOTIDE SEQUENCE [LARGE SCALE GENOMIC DNA]</scope>
    <source>
        <strain evidence="8 9">ATCC 201684</strain>
    </source>
</reference>
<dbReference type="InterPro" id="IPR026590">
    <property type="entry name" value="Ssirtuin_cat_dom"/>
</dbReference>
<dbReference type="VEuPathDB" id="FungiDB:AeMF1_020941"/>
<dbReference type="GO" id="GO:0070403">
    <property type="term" value="F:NAD+ binding"/>
    <property type="evidence" value="ECO:0007669"/>
    <property type="project" value="InterPro"/>
</dbReference>
<keyword evidence="2" id="KW-0808">Transferase</keyword>
<protein>
    <recommendedName>
        <fullName evidence="7">Deacetylase sirtuin-type domain-containing protein</fullName>
    </recommendedName>
</protein>
<keyword evidence="5" id="KW-0520">NAD</keyword>
<keyword evidence="3 6" id="KW-0479">Metal-binding</keyword>
<dbReference type="GO" id="GO:0046872">
    <property type="term" value="F:metal ion binding"/>
    <property type="evidence" value="ECO:0007669"/>
    <property type="project" value="UniProtKB-KW"/>
</dbReference>
<feature type="binding site" evidence="6">
    <location>
        <position position="242"/>
    </location>
    <ligand>
        <name>Zn(2+)</name>
        <dbReference type="ChEBI" id="CHEBI:29105"/>
    </ligand>
</feature>
<gene>
    <name evidence="8" type="ORF">Ae201684_015193</name>
</gene>
<dbReference type="PROSITE" id="PS50305">
    <property type="entry name" value="SIRTUIN"/>
    <property type="match status" value="1"/>
</dbReference>
<dbReference type="AlphaFoldDB" id="A0A6G0WHD7"/>
<dbReference type="Proteomes" id="UP000481153">
    <property type="component" value="Unassembled WGS sequence"/>
</dbReference>
<proteinExistence type="predicted"/>
<name>A0A6G0WHD7_9STRA</name>
<keyword evidence="9" id="KW-1185">Reference proteome</keyword>
<dbReference type="InterPro" id="IPR003000">
    <property type="entry name" value="Sirtuin"/>
</dbReference>
<dbReference type="InterPro" id="IPR029035">
    <property type="entry name" value="DHS-like_NAD/FAD-binding_dom"/>
</dbReference>